<organism evidence="1 2">
    <name type="scientific">Saccharothrix xinjiangensis</name>
    <dbReference type="NCBI Taxonomy" id="204798"/>
    <lineage>
        <taxon>Bacteria</taxon>
        <taxon>Bacillati</taxon>
        <taxon>Actinomycetota</taxon>
        <taxon>Actinomycetes</taxon>
        <taxon>Pseudonocardiales</taxon>
        <taxon>Pseudonocardiaceae</taxon>
        <taxon>Saccharothrix</taxon>
    </lineage>
</organism>
<dbReference type="EMBL" id="JBHSJB010000052">
    <property type="protein sequence ID" value="MFC5060109.1"/>
    <property type="molecule type" value="Genomic_DNA"/>
</dbReference>
<dbReference type="RefSeq" id="WP_344040213.1">
    <property type="nucleotide sequence ID" value="NZ_BAAAKE010000021.1"/>
</dbReference>
<gene>
    <name evidence="1" type="ORF">ACFPFM_40905</name>
</gene>
<evidence type="ECO:0000313" key="1">
    <source>
        <dbReference type="EMBL" id="MFC5060109.1"/>
    </source>
</evidence>
<proteinExistence type="predicted"/>
<keyword evidence="2" id="KW-1185">Reference proteome</keyword>
<evidence type="ECO:0000313" key="2">
    <source>
        <dbReference type="Proteomes" id="UP001595833"/>
    </source>
</evidence>
<dbReference type="Pfam" id="PF14430">
    <property type="entry name" value="Imm1"/>
    <property type="match status" value="1"/>
</dbReference>
<comment type="caution">
    <text evidence="1">The sequence shown here is derived from an EMBL/GenBank/DDBJ whole genome shotgun (WGS) entry which is preliminary data.</text>
</comment>
<accession>A0ABV9YCM8</accession>
<dbReference type="InterPro" id="IPR025680">
    <property type="entry name" value="DddI"/>
</dbReference>
<protein>
    <submittedName>
        <fullName evidence="1">Imm1 family immunity protein</fullName>
    </submittedName>
</protein>
<name>A0ABV9YCM8_9PSEU</name>
<sequence>MTCHLEVAYHHDRPVAELHSRDDIARFADELPTPGWEYTAATVYAVDAEVPLGAVREAMWQLLTTGGARPTCVTWQEDRR</sequence>
<reference evidence="2" key="1">
    <citation type="journal article" date="2019" name="Int. J. Syst. Evol. Microbiol.">
        <title>The Global Catalogue of Microorganisms (GCM) 10K type strain sequencing project: providing services to taxonomists for standard genome sequencing and annotation.</title>
        <authorList>
            <consortium name="The Broad Institute Genomics Platform"/>
            <consortium name="The Broad Institute Genome Sequencing Center for Infectious Disease"/>
            <person name="Wu L."/>
            <person name="Ma J."/>
        </authorList>
    </citation>
    <scope>NUCLEOTIDE SEQUENCE [LARGE SCALE GENOMIC DNA]</scope>
    <source>
        <strain evidence="2">KCTC 12848</strain>
    </source>
</reference>
<dbReference type="Proteomes" id="UP001595833">
    <property type="component" value="Unassembled WGS sequence"/>
</dbReference>